<dbReference type="RefSeq" id="WP_254012569.1">
    <property type="nucleotide sequence ID" value="NZ_JAMZMM010000142.1"/>
</dbReference>
<protein>
    <submittedName>
        <fullName evidence="8">Pyridoxal-dependent decarboxylase</fullName>
    </submittedName>
</protein>
<dbReference type="PANTHER" id="PTHR45677:SF8">
    <property type="entry name" value="CYSTEINE SULFINIC ACID DECARBOXYLASE"/>
    <property type="match status" value="1"/>
</dbReference>
<name>A0AAE3KPL8_9CYAN</name>
<proteinExistence type="inferred from homology"/>
<comment type="caution">
    <text evidence="8">The sequence shown here is derived from an EMBL/GenBank/DDBJ whole genome shotgun (WGS) entry which is preliminary data.</text>
</comment>
<dbReference type="GO" id="GO:0005737">
    <property type="term" value="C:cytoplasm"/>
    <property type="evidence" value="ECO:0007669"/>
    <property type="project" value="TreeGrafter"/>
</dbReference>
<feature type="modified residue" description="N6-(pyridoxal phosphate)lysine" evidence="6">
    <location>
        <position position="354"/>
    </location>
</feature>
<dbReference type="PANTHER" id="PTHR45677">
    <property type="entry name" value="GLUTAMATE DECARBOXYLASE-RELATED"/>
    <property type="match status" value="1"/>
</dbReference>
<organism evidence="8 9">
    <name type="scientific">Limnofasciculus baicalensis BBK-W-15</name>
    <dbReference type="NCBI Taxonomy" id="2699891"/>
    <lineage>
        <taxon>Bacteria</taxon>
        <taxon>Bacillati</taxon>
        <taxon>Cyanobacteriota</taxon>
        <taxon>Cyanophyceae</taxon>
        <taxon>Coleofasciculales</taxon>
        <taxon>Coleofasciculaceae</taxon>
        <taxon>Limnofasciculus</taxon>
        <taxon>Limnofasciculus baicalensis</taxon>
    </lineage>
</organism>
<dbReference type="Gene3D" id="3.40.640.10">
    <property type="entry name" value="Type I PLP-dependent aspartate aminotransferase-like (Major domain)"/>
    <property type="match status" value="1"/>
</dbReference>
<keyword evidence="3" id="KW-0210">Decarboxylase</keyword>
<dbReference type="GO" id="GO:0030170">
    <property type="term" value="F:pyridoxal phosphate binding"/>
    <property type="evidence" value="ECO:0007669"/>
    <property type="project" value="InterPro"/>
</dbReference>
<evidence type="ECO:0000313" key="9">
    <source>
        <dbReference type="Proteomes" id="UP001204953"/>
    </source>
</evidence>
<evidence type="ECO:0000256" key="3">
    <source>
        <dbReference type="ARBA" id="ARBA00022793"/>
    </source>
</evidence>
<comment type="similarity">
    <text evidence="2 7">Belongs to the group II decarboxylase family.</text>
</comment>
<keyword evidence="9" id="KW-1185">Reference proteome</keyword>
<dbReference type="SUPFAM" id="SSF53383">
    <property type="entry name" value="PLP-dependent transferases"/>
    <property type="match status" value="1"/>
</dbReference>
<dbReference type="InterPro" id="IPR015424">
    <property type="entry name" value="PyrdxlP-dep_Trfase"/>
</dbReference>
<evidence type="ECO:0000256" key="5">
    <source>
        <dbReference type="ARBA" id="ARBA00023239"/>
    </source>
</evidence>
<dbReference type="Pfam" id="PF00282">
    <property type="entry name" value="Pyridoxal_deC"/>
    <property type="match status" value="1"/>
</dbReference>
<dbReference type="InterPro" id="IPR002129">
    <property type="entry name" value="PyrdxlP-dep_de-COase"/>
</dbReference>
<keyword evidence="5 7" id="KW-0456">Lyase</keyword>
<evidence type="ECO:0000313" key="8">
    <source>
        <dbReference type="EMBL" id="MCP2729793.1"/>
    </source>
</evidence>
<dbReference type="AlphaFoldDB" id="A0AAE3KPL8"/>
<reference evidence="8" key="1">
    <citation type="submission" date="2022-06" db="EMBL/GenBank/DDBJ databases">
        <title>New cyanobacteria of genus Symplocastrum in benthos of Lake Baikal.</title>
        <authorList>
            <person name="Sorokovikova E."/>
            <person name="Tikhonova I."/>
            <person name="Krasnopeev A."/>
            <person name="Evseev P."/>
            <person name="Gladkikh A."/>
            <person name="Belykh O."/>
        </authorList>
    </citation>
    <scope>NUCLEOTIDE SEQUENCE</scope>
    <source>
        <strain evidence="8">BBK-W-15</strain>
    </source>
</reference>
<dbReference type="GO" id="GO:0019752">
    <property type="term" value="P:carboxylic acid metabolic process"/>
    <property type="evidence" value="ECO:0007669"/>
    <property type="project" value="InterPro"/>
</dbReference>
<dbReference type="GO" id="GO:0004058">
    <property type="term" value="F:aromatic-L-amino-acid decarboxylase activity"/>
    <property type="evidence" value="ECO:0007669"/>
    <property type="project" value="UniProtKB-ARBA"/>
</dbReference>
<dbReference type="EMBL" id="JAMZMM010000142">
    <property type="protein sequence ID" value="MCP2729793.1"/>
    <property type="molecule type" value="Genomic_DNA"/>
</dbReference>
<evidence type="ECO:0000256" key="4">
    <source>
        <dbReference type="ARBA" id="ARBA00022898"/>
    </source>
</evidence>
<dbReference type="InterPro" id="IPR015421">
    <property type="entry name" value="PyrdxlP-dep_Trfase_major"/>
</dbReference>
<accession>A0AAE3KPL8</accession>
<dbReference type="Proteomes" id="UP001204953">
    <property type="component" value="Unassembled WGS sequence"/>
</dbReference>
<evidence type="ECO:0000256" key="1">
    <source>
        <dbReference type="ARBA" id="ARBA00001933"/>
    </source>
</evidence>
<comment type="cofactor">
    <cofactor evidence="1 6 7">
        <name>pyridoxal 5'-phosphate</name>
        <dbReference type="ChEBI" id="CHEBI:597326"/>
    </cofactor>
</comment>
<gene>
    <name evidence="8" type="ORF">NJ959_15265</name>
</gene>
<keyword evidence="4 6" id="KW-0663">Pyridoxal phosphate</keyword>
<evidence type="ECO:0000256" key="6">
    <source>
        <dbReference type="PIRSR" id="PIRSR602129-50"/>
    </source>
</evidence>
<sequence length="559" mass="61850">MIEQTDRSKDDFSQENQILNNLLLTYSQYLLPKAGLGNNFLEAIEQLLTGLKSLRSDTNLTAIITPEIKSELCTNQIPTKGWSIEEVIQHIILNYLGNVPNYSAGYAPLNIVPPSLTPAILAKVACAIINPNLANETYAGKTIEAEQLAISHIAEIVGFDPKLAGGYFTSGGAASNYWAVRFALEKMFPGLGKKGFKAFLDKEPVIIQSVLGHYTNINAARLLGIGTENVISVPVTPNFQISLEALQSQMEETIQQGKQIVCLYLVAGYTDSFGVDDIKSVFEICETVCQKYHIPKPHIHVDAVVGWIYGIFKNYQITNNSLGFNPDTLNSIEKLNNLYSNLCYADSITVAPHKHGLTSYISSALIFKNKQDLLLLQKDQEETPYFTGDSFSSFPGAYTPESSRPGDGPLMILANLYALGYEGYQAMIGYAIQQSNMLKSKLQYSFNSSVEVLNQNIPGTSTVWRFYPTGIEAQAAYKRELFGTSEEERIFTQKMNEYNHHLFGKSKVIRSANTPILGYSNQVIVGQSGTPISGWKCILINPFVDITSVIDHLRAILNQ</sequence>
<evidence type="ECO:0000256" key="7">
    <source>
        <dbReference type="RuleBase" id="RU000382"/>
    </source>
</evidence>
<evidence type="ECO:0000256" key="2">
    <source>
        <dbReference type="ARBA" id="ARBA00009533"/>
    </source>
</evidence>